<feature type="compositionally biased region" description="Basic and acidic residues" evidence="1">
    <location>
        <begin position="223"/>
        <end position="232"/>
    </location>
</feature>
<sequence length="379" mass="44561">MDIHQISEKFLNLLTRYYKEIYDNFSESGLDEIIKLRDEILDFGNEIDFSNIISKNEEIEDLNTNDIKYLLYSYIKAEATRYVKDHKIPKERVERRNDLNEIIQLYLQFFNDTLEIRNTIFKDTLDLVDNSQIKNLFIEENEKKVTKDSRQIKIMRFKKIKELKYSLSLFFKSGFNLPDESENRNMILKAINLFFLESTEQVSMISNEINILDYAIKQDFTKTSENGDRRNGDNNINDTNNKVQKNCPPLNIKHIAPNIRYLTSKENTSNTGFTFKDINSGTTGIVINNRENFYSKVFGPSHTLPTISIAEAADMELKETLEQEKSSNIARKNKEERDQILHDKEYSKEEEEDELKARSWDDWKDLNPKGHGNTIRNRG</sequence>
<evidence type="ECO:0000256" key="1">
    <source>
        <dbReference type="SAM" id="MobiDB-lite"/>
    </source>
</evidence>
<proteinExistence type="predicted"/>
<reference evidence="2 3" key="1">
    <citation type="submission" date="2014-04" db="EMBL/GenBank/DDBJ databases">
        <title>Comparative Genomics of Cryptosporidium Species.</title>
        <authorList>
            <person name="Silva J.C."/>
            <person name="Su Q."/>
            <person name="Chalmers R."/>
            <person name="Chibucos M.C."/>
            <person name="Elwin K."/>
            <person name="Godinez A."/>
            <person name="Guo F."/>
            <person name="Huynh K."/>
            <person name="Orvis J."/>
            <person name="Ott S."/>
            <person name="Sadzewicz L."/>
            <person name="Sengamalay N."/>
            <person name="Shetty A."/>
            <person name="Sun M."/>
            <person name="Tallon L."/>
            <person name="Xiao L."/>
            <person name="Zhang H."/>
            <person name="Fraser C.M."/>
            <person name="Zhu G."/>
            <person name="Kissinger J."/>
            <person name="Widmer G."/>
        </authorList>
    </citation>
    <scope>NUCLEOTIDE SEQUENCE [LARGE SCALE GENOMIC DNA]</scope>
    <source>
        <strain evidence="2 3">UKMEL1</strain>
    </source>
</reference>
<protein>
    <submittedName>
        <fullName evidence="2">TAP42-like family protein</fullName>
    </submittedName>
</protein>
<dbReference type="EMBL" id="JIBK01000011">
    <property type="protein sequence ID" value="POM83276.1"/>
    <property type="molecule type" value="Genomic_DNA"/>
</dbReference>
<dbReference type="Gene3D" id="1.25.40.540">
    <property type="entry name" value="TAP42-like family"/>
    <property type="match status" value="1"/>
</dbReference>
<evidence type="ECO:0000313" key="2">
    <source>
        <dbReference type="EMBL" id="POM83276.1"/>
    </source>
</evidence>
<dbReference type="InterPro" id="IPR038511">
    <property type="entry name" value="TAP42/TAP46-like_sf"/>
</dbReference>
<accession>A0A2P4YZU8</accession>
<dbReference type="PANTHER" id="PTHR10933">
    <property type="entry name" value="IMMUNOGLOBULIN-BINDING PROTEIN 1"/>
    <property type="match status" value="1"/>
</dbReference>
<feature type="compositionally biased region" description="Basic and acidic residues" evidence="1">
    <location>
        <begin position="355"/>
        <end position="368"/>
    </location>
</feature>
<dbReference type="GO" id="GO:0009966">
    <property type="term" value="P:regulation of signal transduction"/>
    <property type="evidence" value="ECO:0007669"/>
    <property type="project" value="InterPro"/>
</dbReference>
<dbReference type="PANTHER" id="PTHR10933:SF9">
    <property type="entry name" value="IMMUNOGLOBULIN-BINDING PROTEIN 1"/>
    <property type="match status" value="1"/>
</dbReference>
<dbReference type="OrthoDB" id="10261753at2759"/>
<dbReference type="InterPro" id="IPR007304">
    <property type="entry name" value="TAP46-like"/>
</dbReference>
<dbReference type="GO" id="GO:0051721">
    <property type="term" value="F:protein phosphatase 2A binding"/>
    <property type="evidence" value="ECO:0007669"/>
    <property type="project" value="TreeGrafter"/>
</dbReference>
<keyword evidence="3" id="KW-1185">Reference proteome</keyword>
<dbReference type="GO" id="GO:0035303">
    <property type="term" value="P:regulation of dephosphorylation"/>
    <property type="evidence" value="ECO:0007669"/>
    <property type="project" value="TreeGrafter"/>
</dbReference>
<dbReference type="AlphaFoldDB" id="A0A2P4YZU8"/>
<evidence type="ECO:0000313" key="3">
    <source>
        <dbReference type="Proteomes" id="UP000236928"/>
    </source>
</evidence>
<feature type="region of interest" description="Disordered" evidence="1">
    <location>
        <begin position="321"/>
        <end position="379"/>
    </location>
</feature>
<dbReference type="GO" id="GO:0005829">
    <property type="term" value="C:cytosol"/>
    <property type="evidence" value="ECO:0007669"/>
    <property type="project" value="TreeGrafter"/>
</dbReference>
<gene>
    <name evidence="2" type="ORF">CmeUKMEL1_06585</name>
</gene>
<dbReference type="VEuPathDB" id="CryptoDB:CmeUKMEL1_06585"/>
<dbReference type="Pfam" id="PF04177">
    <property type="entry name" value="TAP42"/>
    <property type="match status" value="1"/>
</dbReference>
<dbReference type="Proteomes" id="UP000236928">
    <property type="component" value="Unassembled WGS sequence"/>
</dbReference>
<organism evidence="2 3">
    <name type="scientific">Cryptosporidium meleagridis</name>
    <dbReference type="NCBI Taxonomy" id="93969"/>
    <lineage>
        <taxon>Eukaryota</taxon>
        <taxon>Sar</taxon>
        <taxon>Alveolata</taxon>
        <taxon>Apicomplexa</taxon>
        <taxon>Conoidasida</taxon>
        <taxon>Coccidia</taxon>
        <taxon>Eucoccidiorida</taxon>
        <taxon>Eimeriorina</taxon>
        <taxon>Cryptosporidiidae</taxon>
        <taxon>Cryptosporidium</taxon>
    </lineage>
</organism>
<feature type="region of interest" description="Disordered" evidence="1">
    <location>
        <begin position="223"/>
        <end position="249"/>
    </location>
</feature>
<comment type="caution">
    <text evidence="2">The sequence shown here is derived from an EMBL/GenBank/DDBJ whole genome shotgun (WGS) entry which is preliminary data.</text>
</comment>
<feature type="compositionally biased region" description="Basic and acidic residues" evidence="1">
    <location>
        <begin position="332"/>
        <end position="347"/>
    </location>
</feature>
<name>A0A2P4YZU8_9CRYT</name>